<dbReference type="Proteomes" id="UP001172386">
    <property type="component" value="Unassembled WGS sequence"/>
</dbReference>
<proteinExistence type="predicted"/>
<organism evidence="1 2">
    <name type="scientific">Neophaeococcomyces mojaviensis</name>
    <dbReference type="NCBI Taxonomy" id="3383035"/>
    <lineage>
        <taxon>Eukaryota</taxon>
        <taxon>Fungi</taxon>
        <taxon>Dikarya</taxon>
        <taxon>Ascomycota</taxon>
        <taxon>Pezizomycotina</taxon>
        <taxon>Eurotiomycetes</taxon>
        <taxon>Chaetothyriomycetidae</taxon>
        <taxon>Chaetothyriales</taxon>
        <taxon>Chaetothyriales incertae sedis</taxon>
        <taxon>Neophaeococcomyces</taxon>
    </lineage>
</organism>
<gene>
    <name evidence="1" type="ORF">H2198_004511</name>
</gene>
<evidence type="ECO:0000313" key="1">
    <source>
        <dbReference type="EMBL" id="KAJ9657153.1"/>
    </source>
</evidence>
<comment type="caution">
    <text evidence="1">The sequence shown here is derived from an EMBL/GenBank/DDBJ whole genome shotgun (WGS) entry which is preliminary data.</text>
</comment>
<protein>
    <submittedName>
        <fullName evidence="1">Uncharacterized protein</fullName>
    </submittedName>
</protein>
<name>A0ACC3A8P2_9EURO</name>
<keyword evidence="2" id="KW-1185">Reference proteome</keyword>
<sequence>MSFIHVLWRSCLIIGILFNIHSLAFTSSEYRLDAEYSGTNFFDGWDFYSDRDPTGGTVTYYSRSSAQLEGLISTSEDGPAYMRANSVDKLPFDNKTGSATGAGRPSIRIATKQAWTHGLFIGDLEHIPAGICGTWPAFWTLGPNWPYTGEIDILEGVNLNAGNVMSLHTNETCTITGNSADMTGTLGNDNCAYYPDYNVGCGVSDLRATSYSTFNSAQGGVYAMQWTSEYIRIWQWSRDQVPSDIDSKIPDPSSWGLPTAQLGVGNCTIDQHFQDHKIIFDLTFCGSYAGLPSVWNSNDGTSCAAYTGLDTCDNYVANNPEAFKDAYWGVNYVRVYQLVDSDTTLTATPYIASEQPTTSTSVAPNVIATPNIDTDSLCPQYNFSIITDGTYNYEIACDWDVAGPDIVGNPYSSFHANTLADCIKGCTYMNENNGTNSCGGVIHYAAINFCYFKKYFDAPGTFRPGYNEVRLIYYGYPQITDNPALRLADSTATSVFVETIPTPQTYRGTNSPTITTSTTSSDTASTTSKTSTVGIPGMGNNSTMTTTSGVGPDYSQTVTEGYNTSSISMTGTTPSAIYLTETTAITQNLTTPTASSAITSTAPEVTNTDFYITFNVPDTSKRLAKRALKYLAFDENNESTLVDSESEATAFHLNAAGNLVTSGDTPQYVAIDTDVNPPQFSLQDTVPDAPVTVNVDGNGSVSFAGVESYCLTQDGDLAVITNGNDAPPDCKSVTPELVNTADNSATTTDTRTSSTLSNGNNGGTTTLSTTSISTAITTGTSSISPTSTARPVNGFIYSGCFGIPETFAPISGISSPYTSDAMTNELCTSHCNSPGVPSLFAATHNTTCFCASTLDLYMLLLEYPDQTCNIPCPGANREMCGGDVGFQNEGPTSSFTPVRLGRRQGALLLISLYNNTNIGSGPGQSNTPTTSTDTAPITPTLPISGDGVPTSFPADQVSYNVTGTNTATVISTTYIDICDVCPGGLTTSATTITVPHRGCTASCDNVLQTVMPVPSPSVPMTTTVKSCACGEQGAPSSITVTVPHTSSIAQLAAQVISNMSPPAQVAAPSPVAAAAVANLAEESNQRPQYAANTAAGPATTVSSAAAHPSNTPIQQLKSPTNAPIMPNNAHGNLIAPLATTQIGIMSNQPYATTPQPTSNNHINTTVSFPLSNPASNTSINRDYHNASLPIGISPFHSRGSKLIKLRPLTSTVADIFRVEIRSIFSIYLVAFLAGIALAW</sequence>
<evidence type="ECO:0000313" key="2">
    <source>
        <dbReference type="Proteomes" id="UP001172386"/>
    </source>
</evidence>
<dbReference type="EMBL" id="JAPDRQ010000068">
    <property type="protein sequence ID" value="KAJ9657153.1"/>
    <property type="molecule type" value="Genomic_DNA"/>
</dbReference>
<accession>A0ACC3A8P2</accession>
<reference evidence="1" key="1">
    <citation type="submission" date="2022-10" db="EMBL/GenBank/DDBJ databases">
        <title>Culturing micro-colonial fungi from biological soil crusts in the Mojave desert and describing Neophaeococcomyces mojavensis, and introducing the new genera and species Taxawa tesnikishii.</title>
        <authorList>
            <person name="Kurbessoian T."/>
            <person name="Stajich J.E."/>
        </authorList>
    </citation>
    <scope>NUCLEOTIDE SEQUENCE</scope>
    <source>
        <strain evidence="1">JES_112</strain>
    </source>
</reference>